<keyword evidence="2 5" id="KW-0413">Isomerase</keyword>
<dbReference type="AlphaFoldDB" id="A0A367GQ41"/>
<dbReference type="Proteomes" id="UP000253209">
    <property type="component" value="Unassembled WGS sequence"/>
</dbReference>
<sequence>MRKIGITFFSLILFTVAAIAQPRTLDKIAGVVGNSPILQSDVELKYAGYLAQGNPPSNEIKCQILQNLLSQKLLGQQAIIDSIVVKEEEVDNEVDRRMRQSIQRAGGQERLEGFLGRSILQYKDEVRPDIREEMVASRMREKIIEKLNVTPQDVKKFYDAIPKDSLPTFNKEVEVGEIVFQPKLTKEEKAFYKQKAEDLRSRIKKGEDFASLARLYSQDPGSAPEGGDLGFADRNTFVKEFSAYAFRLKAGEISPVFESDFGFHFLQVIERRGEQVHTRHILIVPATTDASLTRAKNLADSIYNLMQTNKKIDFSSAASYYSDNKDTKFNGGMMLNMEDVQNRTTFIPTDKLDPQIALVVDTMKVGSISKPQLFTEKDKKSYKILYLKSVTDAHKASLEKDFPKLKEYAYQSKMNRAVSEWFERKRKETFIRIDEGYTSCPQLKGWSTGAATQAQTN</sequence>
<dbReference type="SUPFAM" id="SSF54534">
    <property type="entry name" value="FKBP-like"/>
    <property type="match status" value="2"/>
</dbReference>
<dbReference type="InterPro" id="IPR027304">
    <property type="entry name" value="Trigger_fact/SurA_dom_sf"/>
</dbReference>
<evidence type="ECO:0000259" key="4">
    <source>
        <dbReference type="PROSITE" id="PS50198"/>
    </source>
</evidence>
<evidence type="ECO:0000313" key="5">
    <source>
        <dbReference type="EMBL" id="RCH55572.1"/>
    </source>
</evidence>
<evidence type="ECO:0000256" key="2">
    <source>
        <dbReference type="PROSITE-ProRule" id="PRU00278"/>
    </source>
</evidence>
<proteinExistence type="predicted"/>
<dbReference type="OrthoDB" id="14196at2"/>
<organism evidence="5 6">
    <name type="scientific">Mucilaginibacter hurinus</name>
    <dbReference type="NCBI Taxonomy" id="2201324"/>
    <lineage>
        <taxon>Bacteria</taxon>
        <taxon>Pseudomonadati</taxon>
        <taxon>Bacteroidota</taxon>
        <taxon>Sphingobacteriia</taxon>
        <taxon>Sphingobacteriales</taxon>
        <taxon>Sphingobacteriaceae</taxon>
        <taxon>Mucilaginibacter</taxon>
    </lineage>
</organism>
<gene>
    <name evidence="5" type="ORF">DJ568_06680</name>
</gene>
<dbReference type="SUPFAM" id="SSF109998">
    <property type="entry name" value="Triger factor/SurA peptide-binding domain-like"/>
    <property type="match status" value="1"/>
</dbReference>
<dbReference type="RefSeq" id="WP_114004487.1">
    <property type="nucleotide sequence ID" value="NZ_QGDC01000003.1"/>
</dbReference>
<dbReference type="Pfam" id="PF00639">
    <property type="entry name" value="Rotamase"/>
    <property type="match status" value="1"/>
</dbReference>
<dbReference type="Gene3D" id="1.10.4030.10">
    <property type="entry name" value="Porin chaperone SurA, peptide-binding domain"/>
    <property type="match status" value="1"/>
</dbReference>
<accession>A0A367GQ41</accession>
<keyword evidence="2" id="KW-0697">Rotamase</keyword>
<feature type="domain" description="PpiC" evidence="4">
    <location>
        <begin position="170"/>
        <end position="270"/>
    </location>
</feature>
<reference evidence="5 6" key="1">
    <citation type="submission" date="2018-05" db="EMBL/GenBank/DDBJ databases">
        <title>Mucilaginibacter hurinus sp. nov., isolated from briquette warehouse soil.</title>
        <authorList>
            <person name="Choi L."/>
        </authorList>
    </citation>
    <scope>NUCLEOTIDE SEQUENCE [LARGE SCALE GENOMIC DNA]</scope>
    <source>
        <strain evidence="5 6">ZR32</strain>
    </source>
</reference>
<dbReference type="PANTHER" id="PTHR47637:SF1">
    <property type="entry name" value="CHAPERONE SURA"/>
    <property type="match status" value="1"/>
</dbReference>
<dbReference type="PANTHER" id="PTHR47637">
    <property type="entry name" value="CHAPERONE SURA"/>
    <property type="match status" value="1"/>
</dbReference>
<dbReference type="InterPro" id="IPR023058">
    <property type="entry name" value="PPIase_PpiC_CS"/>
</dbReference>
<dbReference type="InterPro" id="IPR046357">
    <property type="entry name" value="PPIase_dom_sf"/>
</dbReference>
<keyword evidence="6" id="KW-1185">Reference proteome</keyword>
<dbReference type="InterPro" id="IPR000297">
    <property type="entry name" value="PPIase_PpiC"/>
</dbReference>
<name>A0A367GQ41_9SPHI</name>
<dbReference type="EMBL" id="QGDC01000003">
    <property type="protein sequence ID" value="RCH55572.1"/>
    <property type="molecule type" value="Genomic_DNA"/>
</dbReference>
<feature type="chain" id="PRO_5016611447" evidence="3">
    <location>
        <begin position="21"/>
        <end position="457"/>
    </location>
</feature>
<keyword evidence="1 3" id="KW-0732">Signal</keyword>
<dbReference type="InterPro" id="IPR050280">
    <property type="entry name" value="OMP_Chaperone_SurA"/>
</dbReference>
<protein>
    <submittedName>
        <fullName evidence="5">Peptidylprolyl isomerase</fullName>
    </submittedName>
</protein>
<dbReference type="GO" id="GO:0003755">
    <property type="term" value="F:peptidyl-prolyl cis-trans isomerase activity"/>
    <property type="evidence" value="ECO:0007669"/>
    <property type="project" value="UniProtKB-KW"/>
</dbReference>
<dbReference type="Pfam" id="PF13616">
    <property type="entry name" value="Rotamase_3"/>
    <property type="match status" value="1"/>
</dbReference>
<dbReference type="PROSITE" id="PS50198">
    <property type="entry name" value="PPIC_PPIASE_2"/>
    <property type="match status" value="2"/>
</dbReference>
<evidence type="ECO:0000256" key="3">
    <source>
        <dbReference type="SAM" id="SignalP"/>
    </source>
</evidence>
<dbReference type="Gene3D" id="3.10.50.40">
    <property type="match status" value="2"/>
</dbReference>
<feature type="signal peptide" evidence="3">
    <location>
        <begin position="1"/>
        <end position="20"/>
    </location>
</feature>
<evidence type="ECO:0000256" key="1">
    <source>
        <dbReference type="ARBA" id="ARBA00022729"/>
    </source>
</evidence>
<evidence type="ECO:0000313" key="6">
    <source>
        <dbReference type="Proteomes" id="UP000253209"/>
    </source>
</evidence>
<dbReference type="PROSITE" id="PS01096">
    <property type="entry name" value="PPIC_PPIASE_1"/>
    <property type="match status" value="1"/>
</dbReference>
<feature type="domain" description="PpiC" evidence="4">
    <location>
        <begin position="273"/>
        <end position="371"/>
    </location>
</feature>
<comment type="caution">
    <text evidence="5">The sequence shown here is derived from an EMBL/GenBank/DDBJ whole genome shotgun (WGS) entry which is preliminary data.</text>
</comment>